<dbReference type="NCBIfam" id="TIGR00262">
    <property type="entry name" value="trpA"/>
    <property type="match status" value="1"/>
</dbReference>
<dbReference type="CDD" id="cd04724">
    <property type="entry name" value="Tryptophan_synthase_alpha"/>
    <property type="match status" value="1"/>
</dbReference>
<evidence type="ECO:0000313" key="12">
    <source>
        <dbReference type="Proteomes" id="UP000769766"/>
    </source>
</evidence>
<dbReference type="GO" id="GO:0005829">
    <property type="term" value="C:cytosol"/>
    <property type="evidence" value="ECO:0007669"/>
    <property type="project" value="TreeGrafter"/>
</dbReference>
<dbReference type="PANTHER" id="PTHR43406">
    <property type="entry name" value="TRYPTOPHAN SYNTHASE, ALPHA CHAIN"/>
    <property type="match status" value="1"/>
</dbReference>
<dbReference type="EC" id="4.2.1.20" evidence="9"/>
<comment type="function">
    <text evidence="1 9">The alpha subunit is responsible for the aldol cleavage of indoleglycerol phosphate to indole and glyceraldehyde 3-phosphate.</text>
</comment>
<dbReference type="SUPFAM" id="SSF51366">
    <property type="entry name" value="Ribulose-phoshate binding barrel"/>
    <property type="match status" value="1"/>
</dbReference>
<comment type="caution">
    <text evidence="11">The sequence shown here is derived from an EMBL/GenBank/DDBJ whole genome shotgun (WGS) entry which is preliminary data.</text>
</comment>
<evidence type="ECO:0000256" key="1">
    <source>
        <dbReference type="ARBA" id="ARBA00003365"/>
    </source>
</evidence>
<reference evidence="11" key="1">
    <citation type="submission" date="2020-07" db="EMBL/GenBank/DDBJ databases">
        <title>Huge and variable diversity of episymbiotic CPR bacteria and DPANN archaea in groundwater ecosystems.</title>
        <authorList>
            <person name="He C.Y."/>
            <person name="Keren R."/>
            <person name="Whittaker M."/>
            <person name="Farag I.F."/>
            <person name="Doudna J."/>
            <person name="Cate J.H.D."/>
            <person name="Banfield J.F."/>
        </authorList>
    </citation>
    <scope>NUCLEOTIDE SEQUENCE</scope>
    <source>
        <strain evidence="11">NC_groundwater_672_Ag_B-0.1um_62_36</strain>
    </source>
</reference>
<evidence type="ECO:0000256" key="6">
    <source>
        <dbReference type="ARBA" id="ARBA00023141"/>
    </source>
</evidence>
<dbReference type="InterPro" id="IPR011060">
    <property type="entry name" value="RibuloseP-bd_barrel"/>
</dbReference>
<dbReference type="EMBL" id="JACPRF010000370">
    <property type="protein sequence ID" value="MBI2877615.1"/>
    <property type="molecule type" value="Genomic_DNA"/>
</dbReference>
<dbReference type="PANTHER" id="PTHR43406:SF1">
    <property type="entry name" value="TRYPTOPHAN SYNTHASE ALPHA CHAIN, CHLOROPLASTIC"/>
    <property type="match status" value="1"/>
</dbReference>
<comment type="similarity">
    <text evidence="9 10">Belongs to the TrpA family.</text>
</comment>
<dbReference type="InterPro" id="IPR002028">
    <property type="entry name" value="Trp_synthase_suA"/>
</dbReference>
<evidence type="ECO:0000256" key="2">
    <source>
        <dbReference type="ARBA" id="ARBA00004733"/>
    </source>
</evidence>
<protein>
    <recommendedName>
        <fullName evidence="9">Tryptophan synthase alpha chain</fullName>
        <ecNumber evidence="9">4.2.1.20</ecNumber>
    </recommendedName>
</protein>
<dbReference type="HAMAP" id="MF_00131">
    <property type="entry name" value="Trp_synth_alpha"/>
    <property type="match status" value="1"/>
</dbReference>
<name>A0A932G1U1_UNCTE</name>
<dbReference type="Pfam" id="PF00290">
    <property type="entry name" value="Trp_syntA"/>
    <property type="match status" value="1"/>
</dbReference>
<dbReference type="GO" id="GO:0004834">
    <property type="term" value="F:tryptophan synthase activity"/>
    <property type="evidence" value="ECO:0007669"/>
    <property type="project" value="UniProtKB-UniRule"/>
</dbReference>
<evidence type="ECO:0000256" key="8">
    <source>
        <dbReference type="ARBA" id="ARBA00049047"/>
    </source>
</evidence>
<organism evidence="11 12">
    <name type="scientific">Tectimicrobiota bacterium</name>
    <dbReference type="NCBI Taxonomy" id="2528274"/>
    <lineage>
        <taxon>Bacteria</taxon>
        <taxon>Pseudomonadati</taxon>
        <taxon>Nitrospinota/Tectimicrobiota group</taxon>
        <taxon>Candidatus Tectimicrobiota</taxon>
    </lineage>
</organism>
<proteinExistence type="inferred from homology"/>
<feature type="active site" description="Proton acceptor" evidence="9">
    <location>
        <position position="49"/>
    </location>
</feature>
<dbReference type="FunFam" id="3.20.20.70:FF:000037">
    <property type="entry name" value="Tryptophan synthase alpha chain"/>
    <property type="match status" value="1"/>
</dbReference>
<keyword evidence="4 9" id="KW-0028">Amino-acid biosynthesis</keyword>
<evidence type="ECO:0000256" key="5">
    <source>
        <dbReference type="ARBA" id="ARBA00022822"/>
    </source>
</evidence>
<evidence type="ECO:0000256" key="9">
    <source>
        <dbReference type="HAMAP-Rule" id="MF_00131"/>
    </source>
</evidence>
<keyword evidence="7 9" id="KW-0456">Lyase</keyword>
<keyword evidence="6 9" id="KW-0057">Aromatic amino acid biosynthesis</keyword>
<dbReference type="Gene3D" id="3.20.20.70">
    <property type="entry name" value="Aldolase class I"/>
    <property type="match status" value="1"/>
</dbReference>
<gene>
    <name evidence="9" type="primary">trpA</name>
    <name evidence="11" type="ORF">HYY20_12115</name>
</gene>
<comment type="subunit">
    <text evidence="3 9">Tetramer of two alpha and two beta chains.</text>
</comment>
<dbReference type="InterPro" id="IPR018204">
    <property type="entry name" value="Trp_synthase_alpha_AS"/>
</dbReference>
<dbReference type="Proteomes" id="UP000769766">
    <property type="component" value="Unassembled WGS sequence"/>
</dbReference>
<dbReference type="InterPro" id="IPR013785">
    <property type="entry name" value="Aldolase_TIM"/>
</dbReference>
<evidence type="ECO:0000256" key="10">
    <source>
        <dbReference type="RuleBase" id="RU003662"/>
    </source>
</evidence>
<dbReference type="AlphaFoldDB" id="A0A932G1U1"/>
<keyword evidence="5 9" id="KW-0822">Tryptophan biosynthesis</keyword>
<comment type="pathway">
    <text evidence="2 9">Amino-acid biosynthesis; L-tryptophan biosynthesis; L-tryptophan from chorismate: step 5/5.</text>
</comment>
<dbReference type="PROSITE" id="PS00167">
    <property type="entry name" value="TRP_SYNTHASE_ALPHA"/>
    <property type="match status" value="1"/>
</dbReference>
<sequence length="268" mass="28480">MRRIEARFRQLRGRKEAALIPFMAAGDPSLAATRELILELAQSGADLIELGVPFSDPLADGPVIQLAYQRALGNRVGLCEILQLVEAVRPQTEVPLILMSYYNPIHRWGEADFVRQAAQAGVDGLILPDLPPEEGKGLQEAAAAAGLATILLIAPTSSRERIRRIAEVGTGFLYYVSLMGVTGTRDQLSADLEGALGAIRELTDKPIAAGFGISTPQQVAEAAAWADGVIVGSALVRIIQQYGSSTALREQVGAFVRQLKSATIAPGG</sequence>
<feature type="active site" description="Proton acceptor" evidence="9">
    <location>
        <position position="60"/>
    </location>
</feature>
<comment type="catalytic activity">
    <reaction evidence="8 9">
        <text>(1S,2R)-1-C-(indol-3-yl)glycerol 3-phosphate + L-serine = D-glyceraldehyde 3-phosphate + L-tryptophan + H2O</text>
        <dbReference type="Rhea" id="RHEA:10532"/>
        <dbReference type="ChEBI" id="CHEBI:15377"/>
        <dbReference type="ChEBI" id="CHEBI:33384"/>
        <dbReference type="ChEBI" id="CHEBI:57912"/>
        <dbReference type="ChEBI" id="CHEBI:58866"/>
        <dbReference type="ChEBI" id="CHEBI:59776"/>
        <dbReference type="EC" id="4.2.1.20"/>
    </reaction>
</comment>
<evidence type="ECO:0000256" key="3">
    <source>
        <dbReference type="ARBA" id="ARBA00011270"/>
    </source>
</evidence>
<accession>A0A932G1U1</accession>
<evidence type="ECO:0000313" key="11">
    <source>
        <dbReference type="EMBL" id="MBI2877615.1"/>
    </source>
</evidence>
<evidence type="ECO:0000256" key="4">
    <source>
        <dbReference type="ARBA" id="ARBA00022605"/>
    </source>
</evidence>
<evidence type="ECO:0000256" key="7">
    <source>
        <dbReference type="ARBA" id="ARBA00023239"/>
    </source>
</evidence>